<dbReference type="RefSeq" id="WP_068961359.1">
    <property type="nucleotide sequence ID" value="NZ_CAJTAP010000001.1"/>
</dbReference>
<dbReference type="PANTHER" id="PTHR30294:SF46">
    <property type="entry name" value="ABC TRANSPORTER PERMEASE"/>
    <property type="match status" value="1"/>
</dbReference>
<dbReference type="InterPro" id="IPR013525">
    <property type="entry name" value="ABC2_TM"/>
</dbReference>
<reference evidence="9" key="1">
    <citation type="submission" date="2016-04" db="EMBL/GenBank/DDBJ databases">
        <title>Complete Genome Sequences of Twelve Strains of a Stable Defined Moderately Diverse Mouse Microbiota 2 (sDMDMm2).</title>
        <authorList>
            <person name="Uchimura Y."/>
            <person name="Wyss M."/>
            <person name="Brugiroux S."/>
            <person name="Limenitakis J.P."/>
            <person name="Stecher B."/>
            <person name="McCoy K.D."/>
            <person name="Macpherson A.J."/>
        </authorList>
    </citation>
    <scope>NUCLEOTIDE SEQUENCE [LARGE SCALE GENOMIC DNA]</scope>
    <source>
        <strain evidence="9">YL27</strain>
    </source>
</reference>
<organism evidence="8 9">
    <name type="scientific">Muribaculum intestinale</name>
    <dbReference type="NCBI Taxonomy" id="1796646"/>
    <lineage>
        <taxon>Bacteria</taxon>
        <taxon>Pseudomonadati</taxon>
        <taxon>Bacteroidota</taxon>
        <taxon>Bacteroidia</taxon>
        <taxon>Bacteroidales</taxon>
        <taxon>Muribaculaceae</taxon>
        <taxon>Muribaculum</taxon>
    </lineage>
</organism>
<dbReference type="GeneID" id="65537267"/>
<keyword evidence="5 6" id="KW-0472">Membrane</keyword>
<protein>
    <recommendedName>
        <fullName evidence="7">ABC-2 type transporter transmembrane domain-containing protein</fullName>
    </recommendedName>
</protein>
<feature type="transmembrane region" description="Helical" evidence="6">
    <location>
        <begin position="246"/>
        <end position="268"/>
    </location>
</feature>
<accession>A0A1Z2XHC5</accession>
<dbReference type="Pfam" id="PF12698">
    <property type="entry name" value="ABC2_membrane_3"/>
    <property type="match status" value="1"/>
</dbReference>
<feature type="transmembrane region" description="Helical" evidence="6">
    <location>
        <begin position="283"/>
        <end position="305"/>
    </location>
</feature>
<proteinExistence type="predicted"/>
<name>A0A1B1SB98_9BACT</name>
<feature type="transmembrane region" description="Helical" evidence="6">
    <location>
        <begin position="195"/>
        <end position="220"/>
    </location>
</feature>
<accession>A0A1B1SB98</accession>
<feature type="transmembrane region" description="Helical" evidence="6">
    <location>
        <begin position="32"/>
        <end position="51"/>
    </location>
</feature>
<dbReference type="GO" id="GO:0005886">
    <property type="term" value="C:plasma membrane"/>
    <property type="evidence" value="ECO:0007669"/>
    <property type="project" value="UniProtKB-SubCell"/>
</dbReference>
<feature type="transmembrane region" description="Helical" evidence="6">
    <location>
        <begin position="312"/>
        <end position="330"/>
    </location>
</feature>
<evidence type="ECO:0000313" key="8">
    <source>
        <dbReference type="EMBL" id="ANU64070.1"/>
    </source>
</evidence>
<sequence length="407" mass="45779">MPRIFSHIRQWWTTLYRSLLNGYRLIWSDKGVMLFFIALPLLYPVTYTLIYNPEVVTDLPMAVVDNSRTAESRELVRMIDATQYIGVAGYASSLQEARDWAKERKVYSILVIPEDYARKIGRSEQTVLPLYTDMSLLLRYRSILFAMTDLQLQLGADIRTEALDRTPAAFVTAPQESVKGVDTQSFFLGDPTQGFASFIMVGLVVLILQQSAVLGVMMLAGGSRERRRINGGIDPQEIEGPLSASILGRALAVFTIYMPLTVYILHYIPVMFSLPHIGATADYLLFMAPMLLASIFLGQVLSVMISERESCFPVFVFTSVLFLFLSGLTWPRTAMNPLWSIISGFIPATWGVEGFVGINANGATLADMSTQYGMLWVLTASYFIIACFTERWARSYDRRHFRLPSVP</sequence>
<evidence type="ECO:0000256" key="5">
    <source>
        <dbReference type="ARBA" id="ARBA00023136"/>
    </source>
</evidence>
<comment type="subcellular location">
    <subcellularLocation>
        <location evidence="1">Cell membrane</location>
        <topology evidence="1">Multi-pass membrane protein</topology>
    </subcellularLocation>
</comment>
<evidence type="ECO:0000256" key="6">
    <source>
        <dbReference type="SAM" id="Phobius"/>
    </source>
</evidence>
<dbReference type="AlphaFoldDB" id="A0A1B1SB98"/>
<dbReference type="Proteomes" id="UP000186351">
    <property type="component" value="Chromosome"/>
</dbReference>
<keyword evidence="9" id="KW-1185">Reference proteome</keyword>
<dbReference type="OrthoDB" id="9811522at2"/>
<evidence type="ECO:0000259" key="7">
    <source>
        <dbReference type="Pfam" id="PF12698"/>
    </source>
</evidence>
<dbReference type="EMBL" id="CP015402">
    <property type="protein sequence ID" value="ANU64070.1"/>
    <property type="molecule type" value="Genomic_DNA"/>
</dbReference>
<dbReference type="GO" id="GO:0140359">
    <property type="term" value="F:ABC-type transporter activity"/>
    <property type="evidence" value="ECO:0007669"/>
    <property type="project" value="InterPro"/>
</dbReference>
<feature type="domain" description="ABC-2 type transporter transmembrane" evidence="7">
    <location>
        <begin position="32"/>
        <end position="387"/>
    </location>
</feature>
<keyword evidence="3 6" id="KW-0812">Transmembrane</keyword>
<dbReference type="PANTHER" id="PTHR30294">
    <property type="entry name" value="MEMBRANE COMPONENT OF ABC TRANSPORTER YHHJ-RELATED"/>
    <property type="match status" value="1"/>
</dbReference>
<keyword evidence="2" id="KW-1003">Cell membrane</keyword>
<feature type="transmembrane region" description="Helical" evidence="6">
    <location>
        <begin position="374"/>
        <end position="393"/>
    </location>
</feature>
<dbReference type="STRING" id="1796646.A4V02_10340"/>
<evidence type="ECO:0000256" key="4">
    <source>
        <dbReference type="ARBA" id="ARBA00022989"/>
    </source>
</evidence>
<dbReference type="InterPro" id="IPR051449">
    <property type="entry name" value="ABC-2_transporter_component"/>
</dbReference>
<evidence type="ECO:0000256" key="1">
    <source>
        <dbReference type="ARBA" id="ARBA00004651"/>
    </source>
</evidence>
<evidence type="ECO:0000256" key="2">
    <source>
        <dbReference type="ARBA" id="ARBA00022475"/>
    </source>
</evidence>
<evidence type="ECO:0000256" key="3">
    <source>
        <dbReference type="ARBA" id="ARBA00022692"/>
    </source>
</evidence>
<evidence type="ECO:0000313" key="9">
    <source>
        <dbReference type="Proteomes" id="UP000186351"/>
    </source>
</evidence>
<dbReference type="KEGG" id="pary:A4V02_10340"/>
<gene>
    <name evidence="8" type="ORF">A4V02_10340</name>
</gene>
<dbReference type="Gene3D" id="3.40.1710.10">
    <property type="entry name" value="abc type-2 transporter like domain"/>
    <property type="match status" value="1"/>
</dbReference>
<keyword evidence="4 6" id="KW-1133">Transmembrane helix</keyword>